<keyword evidence="3" id="KW-1185">Reference proteome</keyword>
<dbReference type="InterPro" id="IPR000210">
    <property type="entry name" value="BTB/POZ_dom"/>
</dbReference>
<proteinExistence type="predicted"/>
<dbReference type="SUPFAM" id="SSF54695">
    <property type="entry name" value="POZ domain"/>
    <property type="match status" value="1"/>
</dbReference>
<dbReference type="InterPro" id="IPR011333">
    <property type="entry name" value="SKP1/BTB/POZ_sf"/>
</dbReference>
<dbReference type="Pfam" id="PF00651">
    <property type="entry name" value="BTB"/>
    <property type="match status" value="1"/>
</dbReference>
<evidence type="ECO:0000259" key="1">
    <source>
        <dbReference type="SMART" id="SM00225"/>
    </source>
</evidence>
<evidence type="ECO:0000313" key="3">
    <source>
        <dbReference type="Proteomes" id="UP001595075"/>
    </source>
</evidence>
<evidence type="ECO:0000313" key="2">
    <source>
        <dbReference type="EMBL" id="KAL2066900.1"/>
    </source>
</evidence>
<reference evidence="2 3" key="1">
    <citation type="journal article" date="2024" name="Commun. Biol.">
        <title>Comparative genomic analysis of thermophilic fungi reveals convergent evolutionary adaptations and gene losses.</title>
        <authorList>
            <person name="Steindorff A.S."/>
            <person name="Aguilar-Pontes M.V."/>
            <person name="Robinson A.J."/>
            <person name="Andreopoulos B."/>
            <person name="LaButti K."/>
            <person name="Kuo A."/>
            <person name="Mondo S."/>
            <person name="Riley R."/>
            <person name="Otillar R."/>
            <person name="Haridas S."/>
            <person name="Lipzen A."/>
            <person name="Grimwood J."/>
            <person name="Schmutz J."/>
            <person name="Clum A."/>
            <person name="Reid I.D."/>
            <person name="Moisan M.C."/>
            <person name="Butler G."/>
            <person name="Nguyen T.T.M."/>
            <person name="Dewar K."/>
            <person name="Conant G."/>
            <person name="Drula E."/>
            <person name="Henrissat B."/>
            <person name="Hansel C."/>
            <person name="Singer S."/>
            <person name="Hutchinson M.I."/>
            <person name="de Vries R.P."/>
            <person name="Natvig D.O."/>
            <person name="Powell A.J."/>
            <person name="Tsang A."/>
            <person name="Grigoriev I.V."/>
        </authorList>
    </citation>
    <scope>NUCLEOTIDE SEQUENCE [LARGE SCALE GENOMIC DNA]</scope>
    <source>
        <strain evidence="2 3">CBS 494.80</strain>
    </source>
</reference>
<comment type="caution">
    <text evidence="2">The sequence shown here is derived from an EMBL/GenBank/DDBJ whole genome shotgun (WGS) entry which is preliminary data.</text>
</comment>
<dbReference type="SMART" id="SM00225">
    <property type="entry name" value="BTB"/>
    <property type="match status" value="1"/>
</dbReference>
<dbReference type="Gene3D" id="3.30.710.10">
    <property type="entry name" value="Potassium Channel Kv1.1, Chain A"/>
    <property type="match status" value="1"/>
</dbReference>
<protein>
    <recommendedName>
        <fullName evidence="1">BTB domain-containing protein</fullName>
    </recommendedName>
</protein>
<feature type="domain" description="BTB" evidence="1">
    <location>
        <begin position="32"/>
        <end position="150"/>
    </location>
</feature>
<dbReference type="EMBL" id="JAZHXI010000010">
    <property type="protein sequence ID" value="KAL2066900.1"/>
    <property type="molecule type" value="Genomic_DNA"/>
</dbReference>
<sequence length="237" mass="27088">MADESRKKARKAQLFKTPTRALVKPSLQQEQRMVQVKLNGKTPWKGDQQSFAPTETSEEVKVFSIHSAFLCFYSPCFAKIFSNDSVTEIGIYGVSHGSFSTFVHWLYYQDLNKLDVDPDFFGMVLVWKLAERFEIPTLQNAAMDYLHHLALLPLGTEVYCCTRWGEIFDIARESKYEVLLEFLRDNLVDTKSKELAASMLKHTSPEMMVAVVLRMKESGKHMGMPAIRSAHGYHVPV</sequence>
<dbReference type="CDD" id="cd18186">
    <property type="entry name" value="BTB_POZ_ZBTB_KLHL-like"/>
    <property type="match status" value="1"/>
</dbReference>
<accession>A0ABR4CAC9</accession>
<gene>
    <name evidence="2" type="ORF">VTL71DRAFT_1324</name>
</gene>
<organism evidence="2 3">
    <name type="scientific">Oculimacula yallundae</name>
    <dbReference type="NCBI Taxonomy" id="86028"/>
    <lineage>
        <taxon>Eukaryota</taxon>
        <taxon>Fungi</taxon>
        <taxon>Dikarya</taxon>
        <taxon>Ascomycota</taxon>
        <taxon>Pezizomycotina</taxon>
        <taxon>Leotiomycetes</taxon>
        <taxon>Helotiales</taxon>
        <taxon>Ploettnerulaceae</taxon>
        <taxon>Oculimacula</taxon>
    </lineage>
</organism>
<name>A0ABR4CAC9_9HELO</name>
<dbReference type="Proteomes" id="UP001595075">
    <property type="component" value="Unassembled WGS sequence"/>
</dbReference>